<sequence length="155" mass="15778">MLPTLGWGLALAVVASGCSAGAPIETAAPPPAVGGAEAPGAPVDVWRTGTLSVLGSPGAASCLVLTTPHGRFQLISGDGRWVPHTAFRNGRVDTAASGFQRGTGQAVLPGVVYPAGSRVRVYGHTGIEPGVVVRQHCPTDVVPDFLTDYRVTAAR</sequence>
<dbReference type="EMBL" id="BAAAZH010000012">
    <property type="protein sequence ID" value="GAA4116638.1"/>
    <property type="molecule type" value="Genomic_DNA"/>
</dbReference>
<reference evidence="3" key="1">
    <citation type="journal article" date="2019" name="Int. J. Syst. Evol. Microbiol.">
        <title>The Global Catalogue of Microorganisms (GCM) 10K type strain sequencing project: providing services to taxonomists for standard genome sequencing and annotation.</title>
        <authorList>
            <consortium name="The Broad Institute Genomics Platform"/>
            <consortium name="The Broad Institute Genome Sequencing Center for Infectious Disease"/>
            <person name="Wu L."/>
            <person name="Ma J."/>
        </authorList>
    </citation>
    <scope>NUCLEOTIDE SEQUENCE [LARGE SCALE GENOMIC DNA]</scope>
    <source>
        <strain evidence="3">JCM 16703</strain>
    </source>
</reference>
<evidence type="ECO:0000313" key="3">
    <source>
        <dbReference type="Proteomes" id="UP001501495"/>
    </source>
</evidence>
<gene>
    <name evidence="2" type="ORF">GCM10022215_16450</name>
</gene>
<evidence type="ECO:0000256" key="1">
    <source>
        <dbReference type="SAM" id="SignalP"/>
    </source>
</evidence>
<feature type="chain" id="PRO_5047398081" evidence="1">
    <location>
        <begin position="21"/>
        <end position="155"/>
    </location>
</feature>
<comment type="caution">
    <text evidence="2">The sequence shown here is derived from an EMBL/GenBank/DDBJ whole genome shotgun (WGS) entry which is preliminary data.</text>
</comment>
<protein>
    <submittedName>
        <fullName evidence="2">Uncharacterized protein</fullName>
    </submittedName>
</protein>
<dbReference type="Proteomes" id="UP001501495">
    <property type="component" value="Unassembled WGS sequence"/>
</dbReference>
<evidence type="ECO:0000313" key="2">
    <source>
        <dbReference type="EMBL" id="GAA4116638.1"/>
    </source>
</evidence>
<feature type="signal peptide" evidence="1">
    <location>
        <begin position="1"/>
        <end position="20"/>
    </location>
</feature>
<name>A0ABP7XJR1_9ACTN</name>
<keyword evidence="1" id="KW-0732">Signal</keyword>
<keyword evidence="3" id="KW-1185">Reference proteome</keyword>
<proteinExistence type="predicted"/>
<accession>A0ABP7XJR1</accession>
<organism evidence="2 3">
    <name type="scientific">Nocardioides fonticola</name>
    <dbReference type="NCBI Taxonomy" id="450363"/>
    <lineage>
        <taxon>Bacteria</taxon>
        <taxon>Bacillati</taxon>
        <taxon>Actinomycetota</taxon>
        <taxon>Actinomycetes</taxon>
        <taxon>Propionibacteriales</taxon>
        <taxon>Nocardioidaceae</taxon>
        <taxon>Nocardioides</taxon>
    </lineage>
</organism>